<dbReference type="AlphaFoldDB" id="A0A2G9UK57"/>
<organism evidence="1 2">
    <name type="scientific">Teladorsagia circumcincta</name>
    <name type="common">Brown stomach worm</name>
    <name type="synonym">Ostertagia circumcincta</name>
    <dbReference type="NCBI Taxonomy" id="45464"/>
    <lineage>
        <taxon>Eukaryota</taxon>
        <taxon>Metazoa</taxon>
        <taxon>Ecdysozoa</taxon>
        <taxon>Nematoda</taxon>
        <taxon>Chromadorea</taxon>
        <taxon>Rhabditida</taxon>
        <taxon>Rhabditina</taxon>
        <taxon>Rhabditomorpha</taxon>
        <taxon>Strongyloidea</taxon>
        <taxon>Trichostrongylidae</taxon>
        <taxon>Teladorsagia</taxon>
    </lineage>
</organism>
<dbReference type="EMBL" id="KZ346213">
    <property type="protein sequence ID" value="PIO70607.1"/>
    <property type="molecule type" value="Genomic_DNA"/>
</dbReference>
<keyword evidence="2" id="KW-1185">Reference proteome</keyword>
<proteinExistence type="predicted"/>
<dbReference type="Proteomes" id="UP000230423">
    <property type="component" value="Unassembled WGS sequence"/>
</dbReference>
<reference evidence="1 2" key="1">
    <citation type="submission" date="2015-09" db="EMBL/GenBank/DDBJ databases">
        <title>Draft genome of the parasitic nematode Teladorsagia circumcincta isolate WARC Sus (inbred).</title>
        <authorList>
            <person name="Mitreva M."/>
        </authorList>
    </citation>
    <scope>NUCLEOTIDE SEQUENCE [LARGE SCALE GENOMIC DNA]</scope>
    <source>
        <strain evidence="1 2">S</strain>
    </source>
</reference>
<evidence type="ECO:0000313" key="1">
    <source>
        <dbReference type="EMBL" id="PIO70607.1"/>
    </source>
</evidence>
<protein>
    <submittedName>
        <fullName evidence="1">Uncharacterized protein</fullName>
    </submittedName>
</protein>
<accession>A0A2G9UK57</accession>
<gene>
    <name evidence="1" type="ORF">TELCIR_07534</name>
</gene>
<name>A0A2G9UK57_TELCI</name>
<sequence length="70" mass="7838">MCLLPRTINQKGLFFCKRGSHVTNSTAFSTCEVSNCVGHDSEFRHQSSNSLVRHPRIRGSQISVPFSSQQ</sequence>
<evidence type="ECO:0000313" key="2">
    <source>
        <dbReference type="Proteomes" id="UP000230423"/>
    </source>
</evidence>